<keyword evidence="2" id="KW-0472">Membrane</keyword>
<keyword evidence="5" id="KW-1185">Reference proteome</keyword>
<dbReference type="OrthoDB" id="5241551at2"/>
<feature type="region of interest" description="Disordered" evidence="1">
    <location>
        <begin position="1"/>
        <end position="40"/>
    </location>
</feature>
<dbReference type="InterPro" id="IPR012338">
    <property type="entry name" value="Beta-lactam/transpept-like"/>
</dbReference>
<reference evidence="4 5" key="1">
    <citation type="submission" date="2019-01" db="EMBL/GenBank/DDBJ databases">
        <title>Genome sequencing of strain FW100M-8.</title>
        <authorList>
            <person name="Heo J."/>
            <person name="Kim S.-J."/>
            <person name="Kim J.-S."/>
            <person name="Hong S.-B."/>
            <person name="Kwon S.-W."/>
        </authorList>
    </citation>
    <scope>NUCLEOTIDE SEQUENCE [LARGE SCALE GENOMIC DNA]</scope>
    <source>
        <strain evidence="4 5">FW100M-8</strain>
    </source>
</reference>
<accession>A0A4P6FDL6</accession>
<organism evidence="4 5">
    <name type="scientific">Agromyces protaetiae</name>
    <dbReference type="NCBI Taxonomy" id="2509455"/>
    <lineage>
        <taxon>Bacteria</taxon>
        <taxon>Bacillati</taxon>
        <taxon>Actinomycetota</taxon>
        <taxon>Actinomycetes</taxon>
        <taxon>Micrococcales</taxon>
        <taxon>Microbacteriaceae</taxon>
        <taxon>Agromyces</taxon>
    </lineage>
</organism>
<keyword evidence="2" id="KW-1133">Transmembrane helix</keyword>
<proteinExistence type="predicted"/>
<feature type="domain" description="Peptidase S11 D-alanyl-D-alanine carboxypeptidase A N-terminal" evidence="3">
    <location>
        <begin position="126"/>
        <end position="340"/>
    </location>
</feature>
<keyword evidence="4" id="KW-0121">Carboxypeptidase</keyword>
<evidence type="ECO:0000313" key="4">
    <source>
        <dbReference type="EMBL" id="QAY74014.1"/>
    </source>
</evidence>
<feature type="transmembrane region" description="Helical" evidence="2">
    <location>
        <begin position="60"/>
        <end position="80"/>
    </location>
</feature>
<keyword evidence="4" id="KW-0645">Protease</keyword>
<sequence length="462" mass="47894">MRSRPTIRLQRMSHPTAPDTARAAHAGHEASVDPAMRDGRDSAREAARLAKKRMYRRRRIVVFSVLAVVLALFVSGGVYVSNALGAPIPEAQPAIVDPEPVAEPAQPLAVPGFGSWAIAAVGFDGLLAQSDDQSVLPMASIAKVVTSLVVLDQHPIPAGEGGESIAYTDADVDIYWDMIAQNGSVAPVEAGATLTLKESLEAMLLPSGNNYAISIANWAFGSEAAYADAANAWLAAHGFTETHIADASGLSLDSTSTARELVKLGELALQTPALAEIVAMPHAEIPEIGGVDNSNKLLGTHGVDGIKTGTTDDAANLLYSADYPVGDTTVTLVGVVLNADDHAQIRAAVAALLDSVAPGFHQVTALTAGTELASYTTPWGDDAVARATDGATVLVWSDTPVDVSVQVNPITLADVGTRVGTATITAGAQTIEVPITLDGEIDDPGTWWRLQNPGVLDAAGAK</sequence>
<dbReference type="GO" id="GO:0009002">
    <property type="term" value="F:serine-type D-Ala-D-Ala carboxypeptidase activity"/>
    <property type="evidence" value="ECO:0007669"/>
    <property type="project" value="InterPro"/>
</dbReference>
<dbReference type="Pfam" id="PF00768">
    <property type="entry name" value="Peptidase_S11"/>
    <property type="match status" value="1"/>
</dbReference>
<dbReference type="SUPFAM" id="SSF56601">
    <property type="entry name" value="beta-lactamase/transpeptidase-like"/>
    <property type="match status" value="1"/>
</dbReference>
<evidence type="ECO:0000256" key="2">
    <source>
        <dbReference type="SAM" id="Phobius"/>
    </source>
</evidence>
<evidence type="ECO:0000313" key="5">
    <source>
        <dbReference type="Proteomes" id="UP000291259"/>
    </source>
</evidence>
<dbReference type="Gene3D" id="3.40.710.10">
    <property type="entry name" value="DD-peptidase/beta-lactamase superfamily"/>
    <property type="match status" value="1"/>
</dbReference>
<dbReference type="InterPro" id="IPR001967">
    <property type="entry name" value="Peptidase_S11_N"/>
</dbReference>
<gene>
    <name evidence="4" type="ORF">ET445_12360</name>
</gene>
<feature type="compositionally biased region" description="Basic and acidic residues" evidence="1">
    <location>
        <begin position="26"/>
        <end position="40"/>
    </location>
</feature>
<dbReference type="GO" id="GO:0006508">
    <property type="term" value="P:proteolysis"/>
    <property type="evidence" value="ECO:0007669"/>
    <property type="project" value="InterPro"/>
</dbReference>
<keyword evidence="2" id="KW-0812">Transmembrane</keyword>
<dbReference type="AlphaFoldDB" id="A0A4P6FDL6"/>
<dbReference type="Proteomes" id="UP000291259">
    <property type="component" value="Chromosome"/>
</dbReference>
<evidence type="ECO:0000259" key="3">
    <source>
        <dbReference type="Pfam" id="PF00768"/>
    </source>
</evidence>
<dbReference type="KEGG" id="agf:ET445_12360"/>
<dbReference type="EMBL" id="CP035491">
    <property type="protein sequence ID" value="QAY74014.1"/>
    <property type="molecule type" value="Genomic_DNA"/>
</dbReference>
<evidence type="ECO:0000256" key="1">
    <source>
        <dbReference type="SAM" id="MobiDB-lite"/>
    </source>
</evidence>
<protein>
    <submittedName>
        <fullName evidence="4">D-alanyl-D-alanine carboxypeptidase</fullName>
    </submittedName>
</protein>
<keyword evidence="4" id="KW-0378">Hydrolase</keyword>
<name>A0A4P6FDL6_9MICO</name>